<evidence type="ECO:0000256" key="4">
    <source>
        <dbReference type="ARBA" id="ARBA00022541"/>
    </source>
</evidence>
<dbReference type="AlphaFoldDB" id="A0AAD5JTW6"/>
<protein>
    <submittedName>
        <fullName evidence="10">Armadillo-type protein</fullName>
    </submittedName>
</protein>
<feature type="region of interest" description="Disordered" evidence="8">
    <location>
        <begin position="290"/>
        <end position="316"/>
    </location>
</feature>
<feature type="compositionally biased region" description="Basic and acidic residues" evidence="8">
    <location>
        <begin position="60"/>
        <end position="71"/>
    </location>
</feature>
<comment type="subcellular location">
    <subcellularLocation>
        <location evidence="1">Cytoplasm</location>
        <location evidence="1">Perinuclear region</location>
    </subcellularLocation>
</comment>
<proteinExistence type="predicted"/>
<dbReference type="PROSITE" id="PS50005">
    <property type="entry name" value="TPR"/>
    <property type="match status" value="1"/>
</dbReference>
<name>A0AAD5JTW6_9FUNG</name>
<dbReference type="InterPro" id="IPR019734">
    <property type="entry name" value="TPR_rpt"/>
</dbReference>
<evidence type="ECO:0000256" key="3">
    <source>
        <dbReference type="ARBA" id="ARBA00022490"/>
    </source>
</evidence>
<evidence type="ECO:0000256" key="8">
    <source>
        <dbReference type="SAM" id="MobiDB-lite"/>
    </source>
</evidence>
<keyword evidence="11" id="KW-1185">Reference proteome</keyword>
<keyword evidence="7" id="KW-0802">TPR repeat</keyword>
<feature type="region of interest" description="Disordered" evidence="8">
    <location>
        <begin position="424"/>
        <end position="444"/>
    </location>
</feature>
<dbReference type="SUPFAM" id="SSF48371">
    <property type="entry name" value="ARM repeat"/>
    <property type="match status" value="1"/>
</dbReference>
<keyword evidence="4" id="KW-0517">Myogenesis</keyword>
<evidence type="ECO:0000313" key="11">
    <source>
        <dbReference type="Proteomes" id="UP001209540"/>
    </source>
</evidence>
<feature type="region of interest" description="Disordered" evidence="8">
    <location>
        <begin position="60"/>
        <end position="99"/>
    </location>
</feature>
<keyword evidence="2" id="KW-0217">Developmental protein</keyword>
<dbReference type="Proteomes" id="UP001209540">
    <property type="component" value="Unassembled WGS sequence"/>
</dbReference>
<feature type="compositionally biased region" description="Polar residues" evidence="8">
    <location>
        <begin position="73"/>
        <end position="95"/>
    </location>
</feature>
<dbReference type="PANTHER" id="PTHR45994">
    <property type="entry name" value="FI21225P1"/>
    <property type="match status" value="1"/>
</dbReference>
<feature type="repeat" description="TPR" evidence="7">
    <location>
        <begin position="31"/>
        <end position="64"/>
    </location>
</feature>
<evidence type="ECO:0000256" key="6">
    <source>
        <dbReference type="ARBA" id="ARBA00023186"/>
    </source>
</evidence>
<dbReference type="SMART" id="SM00028">
    <property type="entry name" value="TPR"/>
    <property type="match status" value="1"/>
</dbReference>
<sequence length="751" mass="83029">MSDDSHKNLEVQLDAFKAELEKNQNDNNKVASILLKRATIYDKLNKLDLARADIETALKRDPSNESAKKQAQELYTRTTATPSSAPQEQPTSPSKKLNDDPLAARFQEYLQCVSSNNLNDIRSFIQTNGFVDVLSACGTPETSTQAKATAYMILTKLFNPPPEIQKEHPTQRIIELCARYFSRSIDSGKNTEKLLAYRTLLAVFETSMTVGAVILSQESTVEEMMDTVDFEVLEVQQAMADVLAIASSDKSCQKVIVKFGSEWIANTASRAKDERLKSTARTILTKLQAQQQYGQQDNNGSNDGGDEKSAEKSLQEAMSKVNLDSNDLTDTLMVTIKNYKTQEDSVILNAVEALAYSTLQGTVKEAISNDPVLLKALVAISINTAGANSNPLLFGIGTIFRNITMYKPVLDEQQKQMKRLREMANAKSKGKPVQEEQEDPLEQDEAVDERVRTAVDNGAALALLVLSKNPSDNLKGVAAQTYLNMVTPQSTRGKLLQQGIVKGLLPLTQQKNKDAPYYLMSAQALAKLAITSDPRIAFGVQTSHELVLPFLGLCKDSAQLRQFEGLMALTNLASVDDQVRQRIYVDDGMTAFENLQLSNNDMVQRAATEMICNMTFCDPVFETYSTSPNRLRLLMILSDHEDAATRRAASGALAILSNSKDTCDRIIKVDKAYERIARLLSGEEEVDIQHRGIEVVRCVIGNTGKEAAEGFAKEQVYVRLAEIVMKCQVNVVRTAAMEVLKMFVENGVQIK</sequence>
<evidence type="ECO:0000256" key="1">
    <source>
        <dbReference type="ARBA" id="ARBA00004556"/>
    </source>
</evidence>
<dbReference type="PANTHER" id="PTHR45994:SF1">
    <property type="entry name" value="FI21225P1"/>
    <property type="match status" value="1"/>
</dbReference>
<dbReference type="InterPro" id="IPR016024">
    <property type="entry name" value="ARM-type_fold"/>
</dbReference>
<feature type="domain" description="UNC-45/Cro1/She4 central" evidence="9">
    <location>
        <begin position="131"/>
        <end position="287"/>
    </location>
</feature>
<evidence type="ECO:0000259" key="9">
    <source>
        <dbReference type="Pfam" id="PF11701"/>
    </source>
</evidence>
<dbReference type="GO" id="GO:0048471">
    <property type="term" value="C:perinuclear region of cytoplasm"/>
    <property type="evidence" value="ECO:0007669"/>
    <property type="project" value="UniProtKB-SubCell"/>
</dbReference>
<dbReference type="Gene3D" id="1.25.10.10">
    <property type="entry name" value="Leucine-rich Repeat Variant"/>
    <property type="match status" value="2"/>
</dbReference>
<evidence type="ECO:0000256" key="5">
    <source>
        <dbReference type="ARBA" id="ARBA00022782"/>
    </source>
</evidence>
<dbReference type="InterPro" id="IPR024660">
    <property type="entry name" value="UCS_central_dom"/>
</dbReference>
<evidence type="ECO:0000256" key="2">
    <source>
        <dbReference type="ARBA" id="ARBA00022473"/>
    </source>
</evidence>
<accession>A0AAD5JTW6</accession>
<comment type="caution">
    <text evidence="10">The sequence shown here is derived from an EMBL/GenBank/DDBJ whole genome shotgun (WGS) entry which is preliminary data.</text>
</comment>
<reference evidence="10" key="1">
    <citation type="journal article" date="2022" name="IScience">
        <title>Evolution of zygomycete secretomes and the origins of terrestrial fungal ecologies.</title>
        <authorList>
            <person name="Chang Y."/>
            <person name="Wang Y."/>
            <person name="Mondo S."/>
            <person name="Ahrendt S."/>
            <person name="Andreopoulos W."/>
            <person name="Barry K."/>
            <person name="Beard J."/>
            <person name="Benny G.L."/>
            <person name="Blankenship S."/>
            <person name="Bonito G."/>
            <person name="Cuomo C."/>
            <person name="Desiro A."/>
            <person name="Gervers K.A."/>
            <person name="Hundley H."/>
            <person name="Kuo A."/>
            <person name="LaButti K."/>
            <person name="Lang B.F."/>
            <person name="Lipzen A."/>
            <person name="O'Donnell K."/>
            <person name="Pangilinan J."/>
            <person name="Reynolds N."/>
            <person name="Sandor L."/>
            <person name="Smith M.E."/>
            <person name="Tsang A."/>
            <person name="Grigoriev I.V."/>
            <person name="Stajich J.E."/>
            <person name="Spatafora J.W."/>
        </authorList>
    </citation>
    <scope>NUCLEOTIDE SEQUENCE</scope>
    <source>
        <strain evidence="10">RSA 2281</strain>
    </source>
</reference>
<feature type="compositionally biased region" description="Low complexity" evidence="8">
    <location>
        <begin position="290"/>
        <end position="301"/>
    </location>
</feature>
<keyword evidence="3" id="KW-0963">Cytoplasm</keyword>
<keyword evidence="6" id="KW-0143">Chaperone</keyword>
<dbReference type="SUPFAM" id="SSF48452">
    <property type="entry name" value="TPR-like"/>
    <property type="match status" value="1"/>
</dbReference>
<feature type="compositionally biased region" description="Basic and acidic residues" evidence="8">
    <location>
        <begin position="305"/>
        <end position="314"/>
    </location>
</feature>
<dbReference type="InterPro" id="IPR011989">
    <property type="entry name" value="ARM-like"/>
</dbReference>
<dbReference type="GO" id="GO:0030154">
    <property type="term" value="P:cell differentiation"/>
    <property type="evidence" value="ECO:0007669"/>
    <property type="project" value="UniProtKB-KW"/>
</dbReference>
<gene>
    <name evidence="10" type="ORF">BDA99DRAFT_519514</name>
</gene>
<dbReference type="EMBL" id="JAIXMP010000025">
    <property type="protein sequence ID" value="KAI9253979.1"/>
    <property type="molecule type" value="Genomic_DNA"/>
</dbReference>
<feature type="compositionally biased region" description="Acidic residues" evidence="8">
    <location>
        <begin position="435"/>
        <end position="444"/>
    </location>
</feature>
<dbReference type="Pfam" id="PF11701">
    <property type="entry name" value="UNC45-central"/>
    <property type="match status" value="1"/>
</dbReference>
<dbReference type="InterPro" id="IPR011990">
    <property type="entry name" value="TPR-like_helical_dom_sf"/>
</dbReference>
<evidence type="ECO:0000256" key="7">
    <source>
        <dbReference type="PROSITE-ProRule" id="PRU00339"/>
    </source>
</evidence>
<keyword evidence="5" id="KW-0221">Differentiation</keyword>
<dbReference type="GO" id="GO:0051879">
    <property type="term" value="F:Hsp90 protein binding"/>
    <property type="evidence" value="ECO:0007669"/>
    <property type="project" value="TreeGrafter"/>
</dbReference>
<reference evidence="10" key="2">
    <citation type="submission" date="2023-02" db="EMBL/GenBank/DDBJ databases">
        <authorList>
            <consortium name="DOE Joint Genome Institute"/>
            <person name="Mondo S.J."/>
            <person name="Chang Y."/>
            <person name="Wang Y."/>
            <person name="Ahrendt S."/>
            <person name="Andreopoulos W."/>
            <person name="Barry K."/>
            <person name="Beard J."/>
            <person name="Benny G.L."/>
            <person name="Blankenship S."/>
            <person name="Bonito G."/>
            <person name="Cuomo C."/>
            <person name="Desiro A."/>
            <person name="Gervers K.A."/>
            <person name="Hundley H."/>
            <person name="Kuo A."/>
            <person name="LaButti K."/>
            <person name="Lang B.F."/>
            <person name="Lipzen A."/>
            <person name="O'Donnell K."/>
            <person name="Pangilinan J."/>
            <person name="Reynolds N."/>
            <person name="Sandor L."/>
            <person name="Smith M.W."/>
            <person name="Tsang A."/>
            <person name="Grigoriev I.V."/>
            <person name="Stajich J.E."/>
            <person name="Spatafora J.W."/>
        </authorList>
    </citation>
    <scope>NUCLEOTIDE SEQUENCE</scope>
    <source>
        <strain evidence="10">RSA 2281</strain>
    </source>
</reference>
<organism evidence="10 11">
    <name type="scientific">Phascolomyces articulosus</name>
    <dbReference type="NCBI Taxonomy" id="60185"/>
    <lineage>
        <taxon>Eukaryota</taxon>
        <taxon>Fungi</taxon>
        <taxon>Fungi incertae sedis</taxon>
        <taxon>Mucoromycota</taxon>
        <taxon>Mucoromycotina</taxon>
        <taxon>Mucoromycetes</taxon>
        <taxon>Mucorales</taxon>
        <taxon>Lichtheimiaceae</taxon>
        <taxon>Phascolomyces</taxon>
    </lineage>
</organism>
<evidence type="ECO:0000313" key="10">
    <source>
        <dbReference type="EMBL" id="KAI9253979.1"/>
    </source>
</evidence>